<proteinExistence type="predicted"/>
<dbReference type="Proteomes" id="UP001139494">
    <property type="component" value="Unassembled WGS sequence"/>
</dbReference>
<organism evidence="1 2">
    <name type="scientific">Natronomonas aquatica</name>
    <dbReference type="NCBI Taxonomy" id="2841590"/>
    <lineage>
        <taxon>Archaea</taxon>
        <taxon>Methanobacteriati</taxon>
        <taxon>Methanobacteriota</taxon>
        <taxon>Stenosarchaea group</taxon>
        <taxon>Halobacteria</taxon>
        <taxon>Halobacteriales</taxon>
        <taxon>Natronomonadaceae</taxon>
        <taxon>Natronomonas</taxon>
    </lineage>
</organism>
<keyword evidence="2" id="KW-1185">Reference proteome</keyword>
<name>A0A9R1D6M4_9EURY</name>
<evidence type="ECO:0000313" key="1">
    <source>
        <dbReference type="EMBL" id="MCQ4333613.1"/>
    </source>
</evidence>
<gene>
    <name evidence="1" type="ORF">KM295_09015</name>
</gene>
<dbReference type="EMBL" id="JAHLKM010000010">
    <property type="protein sequence ID" value="MCQ4333613.1"/>
    <property type="molecule type" value="Genomic_DNA"/>
</dbReference>
<evidence type="ECO:0000313" key="2">
    <source>
        <dbReference type="Proteomes" id="UP001139494"/>
    </source>
</evidence>
<protein>
    <submittedName>
        <fullName evidence="1">Uncharacterized protein</fullName>
    </submittedName>
</protein>
<comment type="caution">
    <text evidence="1">The sequence shown here is derived from an EMBL/GenBank/DDBJ whole genome shotgun (WGS) entry which is preliminary data.</text>
</comment>
<dbReference type="RefSeq" id="WP_256029639.1">
    <property type="nucleotide sequence ID" value="NZ_JAHLKM010000010.1"/>
</dbReference>
<sequence length="148" mass="16408">MGAFSLYVQYRKDAETSESAEELLERYVDEYESVGYETGRIDADPGPDVVVPDRGLDIGDIEDFASIVADLRDDPAVHSMSLWGPGSQRYPVRVYHHALRELSDPDRYQFHAIDDRETLVVCEGPADLDQAREDIGAAGLVEGGTAKF</sequence>
<accession>A0A9R1D6M4</accession>
<reference evidence="1" key="1">
    <citation type="journal article" date="2023" name="Front. Microbiol.">
        <title>Genomic-based phylogenetic and metabolic analyses of the genus Natronomonas, and description of Natronomonas aquatica sp. nov.</title>
        <authorList>
            <person name="Garcia-Roldan A."/>
            <person name="Duran-Viseras A."/>
            <person name="de la Haba R.R."/>
            <person name="Corral P."/>
            <person name="Sanchez-Porro C."/>
            <person name="Ventosa A."/>
        </authorList>
    </citation>
    <scope>NUCLEOTIDE SEQUENCE</scope>
    <source>
        <strain evidence="1">F2-12</strain>
    </source>
</reference>
<dbReference type="AlphaFoldDB" id="A0A9R1D6M4"/>